<protein>
    <submittedName>
        <fullName evidence="1">Uncharacterized protein</fullName>
    </submittedName>
</protein>
<accession>C6V5U2</accession>
<gene>
    <name evidence="1" type="ordered locus">NRI_0788</name>
</gene>
<sequence length="47" mass="5051">MALTLMSLFKDSTNRISSSSLVSFGSAIVLASIPSDSAFFCLLRTYT</sequence>
<name>C6V5U2_NEORI</name>
<dbReference type="AlphaFoldDB" id="C6V5U2"/>
<keyword evidence="2" id="KW-1185">Reference proteome</keyword>
<evidence type="ECO:0000313" key="1">
    <source>
        <dbReference type="EMBL" id="ACT69763.1"/>
    </source>
</evidence>
<organism evidence="1 2">
    <name type="scientific">Neorickettsia risticii (strain Illinois)</name>
    <dbReference type="NCBI Taxonomy" id="434131"/>
    <lineage>
        <taxon>Bacteria</taxon>
        <taxon>Pseudomonadati</taxon>
        <taxon>Pseudomonadota</taxon>
        <taxon>Alphaproteobacteria</taxon>
        <taxon>Rickettsiales</taxon>
        <taxon>Anaplasmataceae</taxon>
        <taxon>Neorickettsia</taxon>
    </lineage>
</organism>
<dbReference type="EMBL" id="CP001431">
    <property type="protein sequence ID" value="ACT69763.1"/>
    <property type="molecule type" value="Genomic_DNA"/>
</dbReference>
<proteinExistence type="predicted"/>
<dbReference type="HOGENOM" id="CLU_3170733_0_0_5"/>
<dbReference type="STRING" id="434131.NRI_0788"/>
<evidence type="ECO:0000313" key="2">
    <source>
        <dbReference type="Proteomes" id="UP000001627"/>
    </source>
</evidence>
<dbReference type="KEGG" id="nri:NRI_0788"/>
<reference evidence="1 2" key="1">
    <citation type="journal article" date="2009" name="Nucleic Acids Res.">
        <title>Analysis of complete genome sequence of Neorickettsia risticii: causative agent of Potomac horse fever.</title>
        <authorList>
            <person name="Lin M."/>
            <person name="Zhang C."/>
            <person name="Gibson K."/>
            <person name="Rikihisa Y."/>
        </authorList>
    </citation>
    <scope>NUCLEOTIDE SEQUENCE [LARGE SCALE GENOMIC DNA]</scope>
    <source>
        <strain evidence="1 2">Illinois</strain>
    </source>
</reference>
<dbReference type="Proteomes" id="UP000001627">
    <property type="component" value="Chromosome"/>
</dbReference>